<protein>
    <submittedName>
        <fullName evidence="2">Uncharacterized protein</fullName>
    </submittedName>
</protein>
<dbReference type="AlphaFoldDB" id="A0ABD1TRD6"/>
<name>A0ABD1TRD6_9LAMI</name>
<feature type="region of interest" description="Disordered" evidence="1">
    <location>
        <begin position="60"/>
        <end position="102"/>
    </location>
</feature>
<reference evidence="3" key="1">
    <citation type="submission" date="2024-07" db="EMBL/GenBank/DDBJ databases">
        <title>Two chromosome-level genome assemblies of Korean endemic species Abeliophyllum distichum and Forsythia ovata (Oleaceae).</title>
        <authorList>
            <person name="Jang H."/>
        </authorList>
    </citation>
    <scope>NUCLEOTIDE SEQUENCE [LARGE SCALE GENOMIC DNA]</scope>
</reference>
<comment type="caution">
    <text evidence="2">The sequence shown here is derived from an EMBL/GenBank/DDBJ whole genome shotgun (WGS) entry which is preliminary data.</text>
</comment>
<feature type="compositionally biased region" description="Polar residues" evidence="1">
    <location>
        <begin position="69"/>
        <end position="78"/>
    </location>
</feature>
<dbReference type="Proteomes" id="UP001604277">
    <property type="component" value="Unassembled WGS sequence"/>
</dbReference>
<keyword evidence="3" id="KW-1185">Reference proteome</keyword>
<sequence length="137" mass="14478">MLPTENGCTVRWSIPAVCANGWSISAVHNLCPHSPSTISARSAIGCDHISTKGTPFITPGSCAPPKPSQTPVQFSVDETGTDSREEGSPQLKIAANSSERTDEEMAASGGLWQRAGGWRLTVAAAVGEEKRRWAMAI</sequence>
<gene>
    <name evidence="2" type="ORF">Fot_29276</name>
</gene>
<proteinExistence type="predicted"/>
<accession>A0ABD1TRD6</accession>
<evidence type="ECO:0000256" key="1">
    <source>
        <dbReference type="SAM" id="MobiDB-lite"/>
    </source>
</evidence>
<evidence type="ECO:0000313" key="2">
    <source>
        <dbReference type="EMBL" id="KAL2515305.1"/>
    </source>
</evidence>
<evidence type="ECO:0000313" key="3">
    <source>
        <dbReference type="Proteomes" id="UP001604277"/>
    </source>
</evidence>
<dbReference type="EMBL" id="JBFOLJ010000008">
    <property type="protein sequence ID" value="KAL2515305.1"/>
    <property type="molecule type" value="Genomic_DNA"/>
</dbReference>
<organism evidence="2 3">
    <name type="scientific">Forsythia ovata</name>
    <dbReference type="NCBI Taxonomy" id="205694"/>
    <lineage>
        <taxon>Eukaryota</taxon>
        <taxon>Viridiplantae</taxon>
        <taxon>Streptophyta</taxon>
        <taxon>Embryophyta</taxon>
        <taxon>Tracheophyta</taxon>
        <taxon>Spermatophyta</taxon>
        <taxon>Magnoliopsida</taxon>
        <taxon>eudicotyledons</taxon>
        <taxon>Gunneridae</taxon>
        <taxon>Pentapetalae</taxon>
        <taxon>asterids</taxon>
        <taxon>lamiids</taxon>
        <taxon>Lamiales</taxon>
        <taxon>Oleaceae</taxon>
        <taxon>Forsythieae</taxon>
        <taxon>Forsythia</taxon>
    </lineage>
</organism>